<dbReference type="InterPro" id="IPR036388">
    <property type="entry name" value="WH-like_DNA-bd_sf"/>
</dbReference>
<dbReference type="PANTHER" id="PTHR42942">
    <property type="entry name" value="6-O-METHYLGUANINE DNA METHYLTRANSFERASE"/>
    <property type="match status" value="1"/>
</dbReference>
<dbReference type="EC" id="2.1.1.63" evidence="3"/>
<dbReference type="GO" id="GO:0032259">
    <property type="term" value="P:methylation"/>
    <property type="evidence" value="ECO:0007669"/>
    <property type="project" value="UniProtKB-KW"/>
</dbReference>
<evidence type="ECO:0000259" key="2">
    <source>
        <dbReference type="Pfam" id="PF01035"/>
    </source>
</evidence>
<dbReference type="RefSeq" id="WP_071543749.1">
    <property type="nucleotide sequence ID" value="NZ_LKAQ01000001.1"/>
</dbReference>
<dbReference type="AlphaFoldDB" id="A0A1J5MYN7"/>
<sequence length="110" mass="12434">MASPFTQKIIETIRAIPEGSVTTYGRVAALAGNRRGARQVARVLHTSSRTENLPWHRVINREGRISLGELQGYDEQKRLLQAEGVRFDETDRIDLERFGWPPFDPMVTGA</sequence>
<dbReference type="GO" id="GO:0006281">
    <property type="term" value="P:DNA repair"/>
    <property type="evidence" value="ECO:0007669"/>
    <property type="project" value="InterPro"/>
</dbReference>
<feature type="domain" description="Methylated-DNA-[protein]-cysteine S-methyltransferase DNA binding" evidence="2">
    <location>
        <begin position="4"/>
        <end position="85"/>
    </location>
</feature>
<evidence type="ECO:0000256" key="1">
    <source>
        <dbReference type="ARBA" id="ARBA00022763"/>
    </source>
</evidence>
<dbReference type="GO" id="GO:0003908">
    <property type="term" value="F:methylated-DNA-[protein]-cysteine S-methyltransferase activity"/>
    <property type="evidence" value="ECO:0007669"/>
    <property type="project" value="UniProtKB-EC"/>
</dbReference>
<keyword evidence="3" id="KW-0808">Transferase</keyword>
<dbReference type="Gene3D" id="1.10.10.10">
    <property type="entry name" value="Winged helix-like DNA-binding domain superfamily/Winged helix DNA-binding domain"/>
    <property type="match status" value="1"/>
</dbReference>
<dbReference type="Pfam" id="PF01035">
    <property type="entry name" value="DNA_binding_1"/>
    <property type="match status" value="1"/>
</dbReference>
<name>A0A1J5MYN7_9BACT</name>
<dbReference type="InterPro" id="IPR036217">
    <property type="entry name" value="MethylDNA_cys_MeTrfase_DNAb"/>
</dbReference>
<keyword evidence="1" id="KW-0227">DNA damage</keyword>
<dbReference type="EMBL" id="LKAQ01000001">
    <property type="protein sequence ID" value="OIQ51621.1"/>
    <property type="molecule type" value="Genomic_DNA"/>
</dbReference>
<dbReference type="CDD" id="cd06445">
    <property type="entry name" value="ATase"/>
    <property type="match status" value="1"/>
</dbReference>
<gene>
    <name evidence="3" type="primary">ogt_1</name>
    <name evidence="3" type="ORF">BerOc1_00076</name>
</gene>
<dbReference type="PANTHER" id="PTHR42942:SF1">
    <property type="entry name" value="ALKYLTRANSFERASE-LIKE PROTEIN 1"/>
    <property type="match status" value="1"/>
</dbReference>
<dbReference type="InterPro" id="IPR014048">
    <property type="entry name" value="MethylDNA_cys_MeTrfase_DNA-bd"/>
</dbReference>
<dbReference type="Proteomes" id="UP000181901">
    <property type="component" value="Unassembled WGS sequence"/>
</dbReference>
<dbReference type="OrthoDB" id="9132167at2"/>
<keyword evidence="3" id="KW-0489">Methyltransferase</keyword>
<accession>A0A1J5MYN7</accession>
<dbReference type="InterPro" id="IPR052520">
    <property type="entry name" value="ATL_DNA_repair"/>
</dbReference>
<dbReference type="SUPFAM" id="SSF46767">
    <property type="entry name" value="Methylated DNA-protein cysteine methyltransferase, C-terminal domain"/>
    <property type="match status" value="1"/>
</dbReference>
<reference evidence="3 4" key="1">
    <citation type="submission" date="2015-09" db="EMBL/GenBank/DDBJ databases">
        <title>Genome of Desulfovibrio dechloracetivorans BerOc1, a mercury methylating strain isolated from highly hydrocarbons and metals contaminated coastal sediments.</title>
        <authorList>
            <person name="Goni Urriza M."/>
            <person name="Gassie C."/>
            <person name="Bouchez O."/>
            <person name="Klopp C."/>
            <person name="Ranchou-Peyruse A."/>
            <person name="Remy G."/>
        </authorList>
    </citation>
    <scope>NUCLEOTIDE SEQUENCE [LARGE SCALE GENOMIC DNA]</scope>
    <source>
        <strain evidence="3 4">BerOc1</strain>
    </source>
</reference>
<organism evidence="3 4">
    <name type="scientific">Pseudodesulfovibrio hydrargyri</name>
    <dbReference type="NCBI Taxonomy" id="2125990"/>
    <lineage>
        <taxon>Bacteria</taxon>
        <taxon>Pseudomonadati</taxon>
        <taxon>Thermodesulfobacteriota</taxon>
        <taxon>Desulfovibrionia</taxon>
        <taxon>Desulfovibrionales</taxon>
        <taxon>Desulfovibrionaceae</taxon>
    </lineage>
</organism>
<comment type="caution">
    <text evidence="3">The sequence shown here is derived from an EMBL/GenBank/DDBJ whole genome shotgun (WGS) entry which is preliminary data.</text>
</comment>
<keyword evidence="4" id="KW-1185">Reference proteome</keyword>
<evidence type="ECO:0000313" key="3">
    <source>
        <dbReference type="EMBL" id="OIQ51621.1"/>
    </source>
</evidence>
<evidence type="ECO:0000313" key="4">
    <source>
        <dbReference type="Proteomes" id="UP000181901"/>
    </source>
</evidence>
<protein>
    <submittedName>
        <fullName evidence="3">Methylated-DNA--protein-cysteine methyltransferase</fullName>
        <ecNumber evidence="3">2.1.1.63</ecNumber>
    </submittedName>
</protein>
<proteinExistence type="predicted"/>